<name>A0A6P8YNN0_THRPL</name>
<evidence type="ECO:0000313" key="2">
    <source>
        <dbReference type="Proteomes" id="UP000515158"/>
    </source>
</evidence>
<dbReference type="InterPro" id="IPR036047">
    <property type="entry name" value="F-box-like_dom_sf"/>
</dbReference>
<dbReference type="RefSeq" id="XP_034235677.1">
    <property type="nucleotide sequence ID" value="XM_034379786.1"/>
</dbReference>
<organism evidence="3">
    <name type="scientific">Thrips palmi</name>
    <name type="common">Melon thrips</name>
    <dbReference type="NCBI Taxonomy" id="161013"/>
    <lineage>
        <taxon>Eukaryota</taxon>
        <taxon>Metazoa</taxon>
        <taxon>Ecdysozoa</taxon>
        <taxon>Arthropoda</taxon>
        <taxon>Hexapoda</taxon>
        <taxon>Insecta</taxon>
        <taxon>Pterygota</taxon>
        <taxon>Neoptera</taxon>
        <taxon>Paraneoptera</taxon>
        <taxon>Thysanoptera</taxon>
        <taxon>Terebrantia</taxon>
        <taxon>Thripoidea</taxon>
        <taxon>Thripidae</taxon>
        <taxon>Thrips</taxon>
    </lineage>
</organism>
<dbReference type="InterPro" id="IPR045627">
    <property type="entry name" value="FBXL18_LRR"/>
</dbReference>
<dbReference type="KEGG" id="tpal:117642020"/>
<dbReference type="AlphaFoldDB" id="A0A6P8YNN0"/>
<reference evidence="3" key="1">
    <citation type="submission" date="2025-08" db="UniProtKB">
        <authorList>
            <consortium name="RefSeq"/>
        </authorList>
    </citation>
    <scope>IDENTIFICATION</scope>
    <source>
        <tissue evidence="3">Total insect</tissue>
    </source>
</reference>
<dbReference type="Proteomes" id="UP000515158">
    <property type="component" value="Unplaced"/>
</dbReference>
<dbReference type="GO" id="GO:0031146">
    <property type="term" value="P:SCF-dependent proteasomal ubiquitin-dependent protein catabolic process"/>
    <property type="evidence" value="ECO:0007669"/>
    <property type="project" value="InterPro"/>
</dbReference>
<dbReference type="InParanoid" id="A0A6P8YNN0"/>
<proteinExistence type="predicted"/>
<accession>A0A6P8YNN0</accession>
<dbReference type="PROSITE" id="PS50181">
    <property type="entry name" value="FBOX"/>
    <property type="match status" value="1"/>
</dbReference>
<feature type="domain" description="F-box" evidence="1">
    <location>
        <begin position="1"/>
        <end position="47"/>
    </location>
</feature>
<evidence type="ECO:0000313" key="3">
    <source>
        <dbReference type="RefSeq" id="XP_034235677.1"/>
    </source>
</evidence>
<keyword evidence="2" id="KW-1185">Reference proteome</keyword>
<dbReference type="InterPro" id="IPR001810">
    <property type="entry name" value="F-box_dom"/>
</dbReference>
<dbReference type="InterPro" id="IPR032675">
    <property type="entry name" value="LRR_dom_sf"/>
</dbReference>
<sequence>MSLLLQLPDELLVMILNYCATADHVHISRVCMKLNAITCDRKLVKVVNFHYQTDINKDQIKRFLALKPRADNITTIDLTSCYWLTSSFIQNLVIRLTNVQNILLADTTLIPSHLKNLLQTLSRITRLSWTWRKGMDSNGLEDILKRLEFLYLCIPESKCLADIVKWVNLCTELRELWINNIDSHSYMRCDKPIELRHLERIILYPCTVWPVIATEADLKQNWRSIPSITKSDKEKLLNIESIYAHRWSEVCHVVELGASKIERICSPGPVGTNSEIILSHLSRLTALNIVLPESSYSDCLPSHNLNLNELSLGVASKIQECSVSFCEMASTCPNLTYLNLPVQALVCVAPNVDSSSNSSAKRVSRVRENLPGGAETPFNKMVECTPLVEVFEIGVTGENSIVPKKPSNLRWDAMSLSSVGGWKHLIAVTLANLPINNGKFLVPILRDCTLLKSLKIVDLGNEAACVYAHDLYCALPLGKALQDFHWTQSYIGSTSKLWTALQSIPTLQRVALCLQGQSELEEPDIYKTMEECKRLSFLHLATCTTKVKAKLIKRNLMARWSESRPHLCLWLGMPGELSDSIETSPAIHSGEMLQEGSRIIGIPSHSLKFLSIGQREWAPHM</sequence>
<dbReference type="GeneID" id="117642020"/>
<dbReference type="OrthoDB" id="6705608at2759"/>
<dbReference type="SUPFAM" id="SSF52047">
    <property type="entry name" value="RNI-like"/>
    <property type="match status" value="1"/>
</dbReference>
<dbReference type="Gene3D" id="3.80.10.10">
    <property type="entry name" value="Ribonuclease Inhibitor"/>
    <property type="match status" value="1"/>
</dbReference>
<protein>
    <submittedName>
        <fullName evidence="3">Uncharacterized protein LOC117642020</fullName>
    </submittedName>
</protein>
<dbReference type="Pfam" id="PF12937">
    <property type="entry name" value="F-box-like"/>
    <property type="match status" value="1"/>
</dbReference>
<evidence type="ECO:0000259" key="1">
    <source>
        <dbReference type="PROSITE" id="PS50181"/>
    </source>
</evidence>
<dbReference type="SUPFAM" id="SSF81383">
    <property type="entry name" value="F-box domain"/>
    <property type="match status" value="1"/>
</dbReference>
<dbReference type="Pfam" id="PF19729">
    <property type="entry name" value="LRR_FBXL18"/>
    <property type="match status" value="1"/>
</dbReference>
<gene>
    <name evidence="3" type="primary">LOC117642020</name>
</gene>